<feature type="domain" description="Putative auto-transporter adhesin head GIN" evidence="2">
    <location>
        <begin position="49"/>
        <end position="234"/>
    </location>
</feature>
<name>A0A931NG38_9BURK</name>
<evidence type="ECO:0000313" key="3">
    <source>
        <dbReference type="EMBL" id="MBH9579482.1"/>
    </source>
</evidence>
<dbReference type="Pfam" id="PF10988">
    <property type="entry name" value="DUF2807"/>
    <property type="match status" value="1"/>
</dbReference>
<dbReference type="Gene3D" id="2.160.20.120">
    <property type="match status" value="1"/>
</dbReference>
<dbReference type="EMBL" id="JAEDAK010000023">
    <property type="protein sequence ID" value="MBH9579482.1"/>
    <property type="molecule type" value="Genomic_DNA"/>
</dbReference>
<keyword evidence="1" id="KW-0732">Signal</keyword>
<sequence>MSLVRRSLLTATLAAAAAATLSAGALAWGQEQVKGDGKIVKEARQLESFDGIALAGPFELKLRQSDTQRVELEADSNLLPLVETRVISGSKGKTLEVQVKKGYSVYSKQPLRIAVDAATLRRLAIAGSGKAEIGSLKTEKLDFSVAGAGTVLAPQLDAGSVKMSVAGAGDILAGGKAAEVDVSIAGSGDVKAFDLAGDEVKVSIAGSGDAQVQANKKLKVSIAGSGDVVYTGSAEPSTSIAGSGSVKRR</sequence>
<feature type="signal peptide" evidence="1">
    <location>
        <begin position="1"/>
        <end position="27"/>
    </location>
</feature>
<evidence type="ECO:0000256" key="1">
    <source>
        <dbReference type="SAM" id="SignalP"/>
    </source>
</evidence>
<dbReference type="RefSeq" id="WP_198113431.1">
    <property type="nucleotide sequence ID" value="NZ_JAEDAK010000023.1"/>
</dbReference>
<protein>
    <submittedName>
        <fullName evidence="3">DUF2807 domain-containing protein</fullName>
    </submittedName>
</protein>
<dbReference type="PROSITE" id="PS51318">
    <property type="entry name" value="TAT"/>
    <property type="match status" value="1"/>
</dbReference>
<evidence type="ECO:0000259" key="2">
    <source>
        <dbReference type="Pfam" id="PF10988"/>
    </source>
</evidence>
<evidence type="ECO:0000313" key="4">
    <source>
        <dbReference type="Proteomes" id="UP000613266"/>
    </source>
</evidence>
<reference evidence="3" key="1">
    <citation type="submission" date="2020-12" db="EMBL/GenBank/DDBJ databases">
        <title>The genome sequence of Inhella sp. 1Y17.</title>
        <authorList>
            <person name="Liu Y."/>
        </authorList>
    </citation>
    <scope>NUCLEOTIDE SEQUENCE</scope>
    <source>
        <strain evidence="3">1Y17</strain>
    </source>
</reference>
<accession>A0A931NG38</accession>
<proteinExistence type="predicted"/>
<dbReference type="AlphaFoldDB" id="A0A931NG38"/>
<organism evidence="3 4">
    <name type="scientific">Inhella proteolytica</name>
    <dbReference type="NCBI Taxonomy" id="2795029"/>
    <lineage>
        <taxon>Bacteria</taxon>
        <taxon>Pseudomonadati</taxon>
        <taxon>Pseudomonadota</taxon>
        <taxon>Betaproteobacteria</taxon>
        <taxon>Burkholderiales</taxon>
        <taxon>Sphaerotilaceae</taxon>
        <taxon>Inhella</taxon>
    </lineage>
</organism>
<dbReference type="Proteomes" id="UP000613266">
    <property type="component" value="Unassembled WGS sequence"/>
</dbReference>
<dbReference type="InterPro" id="IPR006311">
    <property type="entry name" value="TAT_signal"/>
</dbReference>
<dbReference type="PANTHER" id="PTHR39200:SF1">
    <property type="entry name" value="AUTO-TRANSPORTER ADHESIN HEAD GIN DOMAIN-CONTAINING PROTEIN-RELATED"/>
    <property type="match status" value="1"/>
</dbReference>
<gene>
    <name evidence="3" type="ORF">I7X39_21500</name>
</gene>
<dbReference type="PANTHER" id="PTHR39200">
    <property type="entry name" value="HYPOTHETICAL EXPORTED PROTEIN"/>
    <property type="match status" value="1"/>
</dbReference>
<comment type="caution">
    <text evidence="3">The sequence shown here is derived from an EMBL/GenBank/DDBJ whole genome shotgun (WGS) entry which is preliminary data.</text>
</comment>
<keyword evidence="4" id="KW-1185">Reference proteome</keyword>
<dbReference type="InterPro" id="IPR021255">
    <property type="entry name" value="DUF2807"/>
</dbReference>
<feature type="chain" id="PRO_5036837913" evidence="1">
    <location>
        <begin position="28"/>
        <end position="249"/>
    </location>
</feature>